<dbReference type="PRINTS" id="PR01873">
    <property type="entry name" value="CYTCOXIDASE4"/>
</dbReference>
<feature type="transmembrane region" description="Helical" evidence="10">
    <location>
        <begin position="122"/>
        <end position="141"/>
    </location>
</feature>
<dbReference type="SUPFAM" id="SSF81406">
    <property type="entry name" value="Mitochondrial cytochrome c oxidase subunit IV"/>
    <property type="match status" value="1"/>
</dbReference>
<sequence length="190" mass="21537">MLSRAVSSAVKAVVKTKPQTAAYSAAAASHGHGPVAKVHYDFFPNREVVGYGWNGEPGYMDTVMVPYPSVRFRAITKELEPLKQKEKGDWKNLTLEEKKTLYRASFCQTFAEMDAPTGEWKAAFGIAFMVVSVSLITYIVMEKVGIFPEKSYGLSEEHRQKMLQAMIDLRWNPISGTASRWDYEKNEWKK</sequence>
<reference evidence="11" key="1">
    <citation type="submission" date="2021-05" db="EMBL/GenBank/DDBJ databases">
        <authorList>
            <person name="Alioto T."/>
            <person name="Alioto T."/>
            <person name="Gomez Garrido J."/>
        </authorList>
    </citation>
    <scope>NUCLEOTIDE SEQUENCE</scope>
</reference>
<evidence type="ECO:0000256" key="3">
    <source>
        <dbReference type="ARBA" id="ARBA00022692"/>
    </source>
</evidence>
<keyword evidence="9 10" id="KW-0472">Membrane</keyword>
<evidence type="ECO:0000256" key="9">
    <source>
        <dbReference type="ARBA" id="ARBA00023136"/>
    </source>
</evidence>
<dbReference type="EMBL" id="HBUF01219734">
    <property type="protein sequence ID" value="CAG6668858.1"/>
    <property type="molecule type" value="Transcribed_RNA"/>
</dbReference>
<evidence type="ECO:0000256" key="5">
    <source>
        <dbReference type="ARBA" id="ARBA00022946"/>
    </source>
</evidence>
<comment type="function">
    <text evidence="10">Component of the cytochrome c oxidase, the last enzyme in the mitochondrial electron transport chain which drives oxidative phosphorylation.</text>
</comment>
<dbReference type="EMBL" id="HBUF01219733">
    <property type="protein sequence ID" value="CAG6668857.1"/>
    <property type="molecule type" value="Transcribed_RNA"/>
</dbReference>
<evidence type="ECO:0000256" key="2">
    <source>
        <dbReference type="ARBA" id="ARBA00008135"/>
    </source>
</evidence>
<evidence type="ECO:0000313" key="11">
    <source>
        <dbReference type="EMBL" id="CAG6668855.1"/>
    </source>
</evidence>
<evidence type="ECO:0000256" key="7">
    <source>
        <dbReference type="ARBA" id="ARBA00023002"/>
    </source>
</evidence>
<evidence type="ECO:0000256" key="1">
    <source>
        <dbReference type="ARBA" id="ARBA00004434"/>
    </source>
</evidence>
<dbReference type="GO" id="GO:0045277">
    <property type="term" value="C:respiratory chain complex IV"/>
    <property type="evidence" value="ECO:0007669"/>
    <property type="project" value="InterPro"/>
</dbReference>
<dbReference type="InterPro" id="IPR004203">
    <property type="entry name" value="Cyt_c_oxidase_su4_fam"/>
</dbReference>
<evidence type="ECO:0000256" key="4">
    <source>
        <dbReference type="ARBA" id="ARBA00022792"/>
    </source>
</evidence>
<comment type="subunit">
    <text evidence="10">Component of the cytochrome c oxidase (complex IV, CIV), a multisubunit enzyme composed of 14 subunits.</text>
</comment>
<dbReference type="PANTHER" id="PTHR10707:SF10">
    <property type="entry name" value="CYTOCHROME C OXIDASE SUBUNIT 4"/>
    <property type="match status" value="1"/>
</dbReference>
<evidence type="ECO:0000256" key="10">
    <source>
        <dbReference type="RuleBase" id="RU367145"/>
    </source>
</evidence>
<keyword evidence="6 10" id="KW-1133">Transmembrane helix</keyword>
<protein>
    <recommendedName>
        <fullName evidence="10">Cytochrome c oxidase subunit 4</fullName>
    </recommendedName>
</protein>
<keyword evidence="7" id="KW-0560">Oxidoreductase</keyword>
<dbReference type="CDD" id="cd00922">
    <property type="entry name" value="Cyt_c_Oxidase_IV"/>
    <property type="match status" value="1"/>
</dbReference>
<organism evidence="11">
    <name type="scientific">Cacopsylla melanoneura</name>
    <dbReference type="NCBI Taxonomy" id="428564"/>
    <lineage>
        <taxon>Eukaryota</taxon>
        <taxon>Metazoa</taxon>
        <taxon>Ecdysozoa</taxon>
        <taxon>Arthropoda</taxon>
        <taxon>Hexapoda</taxon>
        <taxon>Insecta</taxon>
        <taxon>Pterygota</taxon>
        <taxon>Neoptera</taxon>
        <taxon>Paraneoptera</taxon>
        <taxon>Hemiptera</taxon>
        <taxon>Sternorrhyncha</taxon>
        <taxon>Psylloidea</taxon>
        <taxon>Psyllidae</taxon>
        <taxon>Psyllinae</taxon>
        <taxon>Cacopsylla</taxon>
    </lineage>
</organism>
<evidence type="ECO:0000256" key="6">
    <source>
        <dbReference type="ARBA" id="ARBA00022989"/>
    </source>
</evidence>
<dbReference type="EMBL" id="HBUF01219731">
    <property type="protein sequence ID" value="CAG6668855.1"/>
    <property type="molecule type" value="Transcribed_RNA"/>
</dbReference>
<keyword evidence="5" id="KW-0809">Transit peptide</keyword>
<dbReference type="GO" id="GO:0006123">
    <property type="term" value="P:mitochondrial electron transport, cytochrome c to oxygen"/>
    <property type="evidence" value="ECO:0007669"/>
    <property type="project" value="InterPro"/>
</dbReference>
<dbReference type="AlphaFoldDB" id="A0A8D8WSI7"/>
<dbReference type="GO" id="GO:0016491">
    <property type="term" value="F:oxidoreductase activity"/>
    <property type="evidence" value="ECO:0007669"/>
    <property type="project" value="UniProtKB-KW"/>
</dbReference>
<dbReference type="EMBL" id="HBUF01554601">
    <property type="protein sequence ID" value="CAG6760029.1"/>
    <property type="molecule type" value="Transcribed_RNA"/>
</dbReference>
<comment type="pathway">
    <text evidence="10">Energy metabolism; oxidative phosphorylation.</text>
</comment>
<keyword evidence="4 10" id="KW-0999">Mitochondrion inner membrane</keyword>
<dbReference type="PANTHER" id="PTHR10707">
    <property type="entry name" value="CYTOCHROME C OXIDASE SUBUNIT IV"/>
    <property type="match status" value="1"/>
</dbReference>
<keyword evidence="3 10" id="KW-0812">Transmembrane</keyword>
<dbReference type="UniPathway" id="UPA00705"/>
<accession>A0A8D8WSI7</accession>
<dbReference type="InterPro" id="IPR013288">
    <property type="entry name" value="Cyt_c_oxidase_su4"/>
</dbReference>
<dbReference type="GO" id="GO:0005743">
    <property type="term" value="C:mitochondrial inner membrane"/>
    <property type="evidence" value="ECO:0007669"/>
    <property type="project" value="UniProtKB-SubCell"/>
</dbReference>
<dbReference type="Pfam" id="PF02936">
    <property type="entry name" value="COX4"/>
    <property type="match status" value="1"/>
</dbReference>
<dbReference type="EMBL" id="HBUF01219732">
    <property type="protein sequence ID" value="CAG6668856.1"/>
    <property type="molecule type" value="Transcribed_RNA"/>
</dbReference>
<dbReference type="FunFam" id="1.10.442.10:FF:000001">
    <property type="entry name" value="Cytochrome c oxidase subunit 4 isoform 1"/>
    <property type="match status" value="1"/>
</dbReference>
<dbReference type="InterPro" id="IPR036639">
    <property type="entry name" value="Cyt_c_oxidase_su4_sf"/>
</dbReference>
<proteinExistence type="inferred from homology"/>
<evidence type="ECO:0000256" key="8">
    <source>
        <dbReference type="ARBA" id="ARBA00023128"/>
    </source>
</evidence>
<comment type="similarity">
    <text evidence="2 10">Belongs to the cytochrome c oxidase IV family.</text>
</comment>
<dbReference type="Gene3D" id="1.10.442.10">
    <property type="entry name" value="Cytochrome c oxidase subunit IV"/>
    <property type="match status" value="1"/>
</dbReference>
<keyword evidence="8 10" id="KW-0496">Mitochondrion</keyword>
<name>A0A8D8WSI7_9HEMI</name>
<comment type="subcellular location">
    <subcellularLocation>
        <location evidence="1 10">Mitochondrion inner membrane</location>
        <topology evidence="1 10">Single-pass membrane protein</topology>
    </subcellularLocation>
</comment>